<evidence type="ECO:0000256" key="1">
    <source>
        <dbReference type="ARBA" id="ARBA00022729"/>
    </source>
</evidence>
<dbReference type="HOGENOM" id="CLU_048239_0_0_7"/>
<keyword evidence="4" id="KW-1185">Reference proteome</keyword>
<dbReference type="EMBL" id="CP002606">
    <property type="protein sequence ID" value="AEA33302.1"/>
    <property type="molecule type" value="Genomic_DNA"/>
</dbReference>
<proteinExistence type="predicted"/>
<reference evidence="4" key="2">
    <citation type="submission" date="2011-03" db="EMBL/GenBank/DDBJ databases">
        <title>The complete genome of Hippea maritima DSM 10411.</title>
        <authorList>
            <consortium name="US DOE Joint Genome Institute (JGI-PGF)"/>
            <person name="Lucas S."/>
            <person name="Copeland A."/>
            <person name="Lapidus A."/>
            <person name="Bruce D."/>
            <person name="Goodwin L."/>
            <person name="Pitluck S."/>
            <person name="Peters L."/>
            <person name="Kyrpides N."/>
            <person name="Mavromatis K."/>
            <person name="Pagani I."/>
            <person name="Ivanova N."/>
            <person name="Mikhailova N."/>
            <person name="Lu M."/>
            <person name="Detter J.C."/>
            <person name="Tapia R."/>
            <person name="Han C."/>
            <person name="Land M."/>
            <person name="Hauser L."/>
            <person name="Markowitz V."/>
            <person name="Cheng J.-F."/>
            <person name="Hugenholtz P."/>
            <person name="Woyke T."/>
            <person name="Wu D."/>
            <person name="Spring S."/>
            <person name="Schroeder M."/>
            <person name="Brambilla E."/>
            <person name="Klenk H.-P."/>
            <person name="Eisen J.A."/>
        </authorList>
    </citation>
    <scope>NUCLEOTIDE SEQUENCE [LARGE SCALE GENOMIC DNA]</scope>
    <source>
        <strain evidence="4">ATCC 700847 / DSM 10411 / MH2</strain>
    </source>
</reference>
<evidence type="ECO:0000313" key="3">
    <source>
        <dbReference type="EMBL" id="AEA33302.1"/>
    </source>
</evidence>
<sequence>MRKGRVLAFLLLIIAIVYGIYQYTPLIRGNGISIVVDSPKAYYSPNKEISIHVNDRYAGIKSIKVKIISLNTDVVLFEKRFSDPFVRSFNLNFKANKVVPEGKATFVVEIEDYSKSNYLNGFTKRISFPVVVDSTPPKVILLSGTGRISVGGTALAVFYVNDVNLSNIYLGVRHDGVLDKFKAYRADKVFSNPHVYMSFFTYRLSKVKDYSTDIYATDKAGNISVVHIPVYYNSKPIRKSKIKITDGFIKTKVWTILQREGLSKKETLLGDFLLVNDVVRAKNAAKIKQICSSSQSKFLWKGRFEQLKDSKVTATFNDKRLYYYNGKLVDVKYHKGYDLASIRNARVNAANSGRVVFEGYLGVYGNAMLIDHGFGVFSLYGHLQTFLVKEGSYVRKGQYVAITDTTGLAGGDHLHFDIVVDGYYVNPIEWWDRNWIKTHIYKVIDESRTRLSLINQ</sequence>
<dbReference type="Gene3D" id="2.70.70.10">
    <property type="entry name" value="Glucose Permease (Domain IIA)"/>
    <property type="match status" value="1"/>
</dbReference>
<reference evidence="3 4" key="1">
    <citation type="journal article" date="2011" name="Stand. Genomic Sci.">
        <title>Complete genome sequence of the thermophilic sulfur-reducer Hippea maritima type strain (MH(2)).</title>
        <authorList>
            <person name="Huntemann M."/>
            <person name="Lu M."/>
            <person name="Nolan M."/>
            <person name="Lapidus A."/>
            <person name="Lucas S."/>
            <person name="Hammon N."/>
            <person name="Deshpande S."/>
            <person name="Cheng J.F."/>
            <person name="Tapia R."/>
            <person name="Han C."/>
            <person name="Goodwin L."/>
            <person name="Pitluck S."/>
            <person name="Liolios K."/>
            <person name="Pagani I."/>
            <person name="Ivanova N."/>
            <person name="Ovchinikova G."/>
            <person name="Pati A."/>
            <person name="Chen A."/>
            <person name="Palaniappan K."/>
            <person name="Land M."/>
            <person name="Hauser L."/>
            <person name="Jeffries C.D."/>
            <person name="Detter J.C."/>
            <person name="Brambilla E.M."/>
            <person name="Rohde M."/>
            <person name="Spring S."/>
            <person name="Goker M."/>
            <person name="Woyke T."/>
            <person name="Bristow J."/>
            <person name="Eisen J.A."/>
            <person name="Markowitz V."/>
            <person name="Hugenholtz P."/>
            <person name="Kyrpides N.C."/>
            <person name="Klenk H.P."/>
            <person name="Mavromatis K."/>
        </authorList>
    </citation>
    <scope>NUCLEOTIDE SEQUENCE [LARGE SCALE GENOMIC DNA]</scope>
    <source>
        <strain evidence="4">ATCC 700847 / DSM 10411 / MH2</strain>
    </source>
</reference>
<dbReference type="KEGG" id="hmr:Hipma_0325"/>
<dbReference type="OrthoDB" id="9765786at2"/>
<feature type="domain" description="M23ase beta-sheet core" evidence="2">
    <location>
        <begin position="333"/>
        <end position="427"/>
    </location>
</feature>
<dbReference type="Pfam" id="PF01551">
    <property type="entry name" value="Peptidase_M23"/>
    <property type="match status" value="1"/>
</dbReference>
<dbReference type="CDD" id="cd12797">
    <property type="entry name" value="M23_peptidase"/>
    <property type="match status" value="1"/>
</dbReference>
<evidence type="ECO:0000313" key="4">
    <source>
        <dbReference type="Proteomes" id="UP000008139"/>
    </source>
</evidence>
<dbReference type="InParanoid" id="F2LTH7"/>
<accession>F2LTH7</accession>
<dbReference type="InterPro" id="IPR050570">
    <property type="entry name" value="Cell_wall_metabolism_enzyme"/>
</dbReference>
<evidence type="ECO:0000259" key="2">
    <source>
        <dbReference type="Pfam" id="PF01551"/>
    </source>
</evidence>
<dbReference type="STRING" id="760142.Hipma_0325"/>
<dbReference type="InterPro" id="IPR011055">
    <property type="entry name" value="Dup_hybrid_motif"/>
</dbReference>
<gene>
    <name evidence="3" type="ordered locus">Hipma_0325</name>
</gene>
<keyword evidence="1" id="KW-0732">Signal</keyword>
<dbReference type="SUPFAM" id="SSF51261">
    <property type="entry name" value="Duplicated hybrid motif"/>
    <property type="match status" value="1"/>
</dbReference>
<dbReference type="Proteomes" id="UP000008139">
    <property type="component" value="Chromosome"/>
</dbReference>
<protein>
    <submittedName>
        <fullName evidence="3">Peptidase M23</fullName>
    </submittedName>
</protein>
<dbReference type="InterPro" id="IPR016047">
    <property type="entry name" value="M23ase_b-sheet_dom"/>
</dbReference>
<dbReference type="eggNOG" id="COG0739">
    <property type="taxonomic scope" value="Bacteria"/>
</dbReference>
<organism evidence="3 4">
    <name type="scientific">Hippea maritima (strain ATCC 700847 / DSM 10411 / MH2)</name>
    <dbReference type="NCBI Taxonomy" id="760142"/>
    <lineage>
        <taxon>Bacteria</taxon>
        <taxon>Pseudomonadati</taxon>
        <taxon>Campylobacterota</taxon>
        <taxon>Desulfurellia</taxon>
        <taxon>Desulfurellales</taxon>
        <taxon>Hippeaceae</taxon>
        <taxon>Hippea</taxon>
    </lineage>
</organism>
<dbReference type="PANTHER" id="PTHR21666:SF289">
    <property type="entry name" value="L-ALA--D-GLU ENDOPEPTIDASE"/>
    <property type="match status" value="1"/>
</dbReference>
<dbReference type="AlphaFoldDB" id="F2LTH7"/>
<dbReference type="GO" id="GO:0004222">
    <property type="term" value="F:metalloendopeptidase activity"/>
    <property type="evidence" value="ECO:0007669"/>
    <property type="project" value="TreeGrafter"/>
</dbReference>
<name>F2LTH7_HIPMA</name>
<dbReference type="RefSeq" id="WP_013681346.1">
    <property type="nucleotide sequence ID" value="NC_015318.1"/>
</dbReference>
<dbReference type="PANTHER" id="PTHR21666">
    <property type="entry name" value="PEPTIDASE-RELATED"/>
    <property type="match status" value="1"/>
</dbReference>